<feature type="domain" description="PapC-like C-terminal" evidence="11">
    <location>
        <begin position="801"/>
        <end position="866"/>
    </location>
</feature>
<evidence type="ECO:0000313" key="13">
    <source>
        <dbReference type="EMBL" id="VDZ58359.1"/>
    </source>
</evidence>
<evidence type="ECO:0000256" key="1">
    <source>
        <dbReference type="ARBA" id="ARBA00004571"/>
    </source>
</evidence>
<gene>
    <name evidence="13" type="primary">fimD_3</name>
    <name evidence="13" type="ORF">NCTC11214_02756</name>
</gene>
<dbReference type="Gene3D" id="2.60.40.3110">
    <property type="match status" value="1"/>
</dbReference>
<evidence type="ECO:0000256" key="2">
    <source>
        <dbReference type="ARBA" id="ARBA00008064"/>
    </source>
</evidence>
<dbReference type="NCBIfam" id="NF011740">
    <property type="entry name" value="PRK15193.1"/>
    <property type="match status" value="1"/>
</dbReference>
<keyword evidence="4" id="KW-1134">Transmembrane beta strand</keyword>
<dbReference type="EMBL" id="LR134117">
    <property type="protein sequence ID" value="VDZ58359.1"/>
    <property type="molecule type" value="Genomic_DNA"/>
</dbReference>
<dbReference type="PANTHER" id="PTHR30451">
    <property type="entry name" value="OUTER MEMBRANE USHER PROTEIN"/>
    <property type="match status" value="1"/>
</dbReference>
<dbReference type="GO" id="GO:0009297">
    <property type="term" value="P:pilus assembly"/>
    <property type="evidence" value="ECO:0007669"/>
    <property type="project" value="InterPro"/>
</dbReference>
<evidence type="ECO:0000313" key="14">
    <source>
        <dbReference type="Proteomes" id="UP000281391"/>
    </source>
</evidence>
<dbReference type="Pfam" id="PF13954">
    <property type="entry name" value="PapC_N"/>
    <property type="match status" value="1"/>
</dbReference>
<feature type="domain" description="PapC N-terminal" evidence="12">
    <location>
        <begin position="47"/>
        <end position="196"/>
    </location>
</feature>
<dbReference type="SUPFAM" id="SSF141729">
    <property type="entry name" value="FimD N-terminal domain-like"/>
    <property type="match status" value="1"/>
</dbReference>
<dbReference type="Gene3D" id="2.60.40.2610">
    <property type="entry name" value="Outer membrane usher protein FimD, plug domain"/>
    <property type="match status" value="1"/>
</dbReference>
<dbReference type="Gene3D" id="2.60.40.2070">
    <property type="match status" value="1"/>
</dbReference>
<evidence type="ECO:0000256" key="4">
    <source>
        <dbReference type="ARBA" id="ARBA00022452"/>
    </source>
</evidence>
<dbReference type="NCBIfam" id="NF011745">
    <property type="entry name" value="PRK15198.1"/>
    <property type="match status" value="1"/>
</dbReference>
<dbReference type="FunFam" id="2.60.40.3110:FF:000001">
    <property type="entry name" value="Putative fimbrial outer membrane usher"/>
    <property type="match status" value="1"/>
</dbReference>
<dbReference type="AlphaFoldDB" id="A0A3S4EB25"/>
<dbReference type="InterPro" id="IPR000015">
    <property type="entry name" value="Fimb_usher"/>
</dbReference>
<dbReference type="PANTHER" id="PTHR30451:SF21">
    <property type="entry name" value="FIMBRIAL USHER DOMAIN-CONTAINING PROTEIN YDET-RELATED"/>
    <property type="match status" value="1"/>
</dbReference>
<evidence type="ECO:0000256" key="3">
    <source>
        <dbReference type="ARBA" id="ARBA00022448"/>
    </source>
</evidence>
<evidence type="ECO:0000259" key="12">
    <source>
        <dbReference type="Pfam" id="PF13954"/>
    </source>
</evidence>
<evidence type="ECO:0000256" key="5">
    <source>
        <dbReference type="ARBA" id="ARBA00022558"/>
    </source>
</evidence>
<keyword evidence="6 10" id="KW-0812">Transmembrane</keyword>
<comment type="subcellular location">
    <subcellularLocation>
        <location evidence="1 10">Cell outer membrane</location>
        <topology evidence="1 10">Multi-pass membrane protein</topology>
    </subcellularLocation>
</comment>
<reference evidence="13 14" key="1">
    <citation type="submission" date="2018-12" db="EMBL/GenBank/DDBJ databases">
        <authorList>
            <consortium name="Pathogen Informatics"/>
        </authorList>
    </citation>
    <scope>NUCLEOTIDE SEQUENCE [LARGE SCALE GENOMIC DNA]</scope>
    <source>
        <strain evidence="13 14">NCTC11214</strain>
    </source>
</reference>
<dbReference type="FunFam" id="2.60.40.2610:FF:000001">
    <property type="entry name" value="Outer membrane fimbrial usher protein"/>
    <property type="match status" value="1"/>
</dbReference>
<dbReference type="GO" id="GO:0009279">
    <property type="term" value="C:cell outer membrane"/>
    <property type="evidence" value="ECO:0007669"/>
    <property type="project" value="UniProtKB-SubCell"/>
</dbReference>
<proteinExistence type="inferred from homology"/>
<dbReference type="Pfam" id="PF13953">
    <property type="entry name" value="PapC_C"/>
    <property type="match status" value="1"/>
</dbReference>
<dbReference type="Pfam" id="PF00577">
    <property type="entry name" value="Usher"/>
    <property type="match status" value="1"/>
</dbReference>
<sequence>MRSFAVSKCAQRLRQCCLPHCTWSYFSPALFMVAMLPSASVSAEIFFNPSFLSGDPTAIADLSRFEKDEGQAAGQYHVELYLNDDYVATRNINFVPVDKDAPAHDDSGLLPCLSYNQLSALNVNMTMQSKLTVLKPEQCLPLPEVIEGAQSEFDFEKQRLKISIPQVMLVNNVRGYIPPDQWDNGITAALLTYNFSGGNSWGASTNNSYFLNLNSGFNWGAWRLRDNSSWSYSSGAGQHANQWQHINTYLQRAIIPLKGELTLGDHISPNDVFDSVNFRGVQLASDDNMLPDSLRGFAPTVHGVAKSHAKVTINQNGYVIYQTYVPPGAFAISDLYPTSSSGDLKVEVQESDGSISRFTVPYSAVPVLQREGRVKYAATAGQYRSGDGNKGKPGFAQGTLIWGLPAGVTLYGGSQLSNDYAAFAFGAGKNLGSWGAMSADVTQANSRLADDSRHQGQSLRFLYAKSLNEAGTNFQLLGYRYSTEGFYTLDDTSYRRMSGYSLNTQDGPVDVKPTANQYYNLKYSKKGRVQVNITQQVWDYGSLFLTGSRQTYWHTDEKNDLLQAGYSAYWNDISYSLSYSHNKSPGLAEADKRVALNLSLPLGKWLSGGGAASDITRSSSTAYATYAANTDTHGQLAQQAGVSGSLLAGKNLTYGVMQGYSNRGGGGNGSANLNYQGTYGNSNLSYSYSSGYRQVNYGLSGGITAHANGVTLSQPLSDTNVLVAAAGAKAVAVENATGVSTDWRGYAVMPYATTYRLNRVALDPTTLQDNADLDDAVVNVIPTKGALVRAEFAARIGARALMMLQQRNGKAVPFGATVAQENGSGASIVGENGQVYLSGLPLSGKLQVAWGHGAAERCEVSYQLPQGSEHQAINYAKAGCQ</sequence>
<keyword evidence="3 10" id="KW-0813">Transport</keyword>
<evidence type="ECO:0000256" key="8">
    <source>
        <dbReference type="ARBA" id="ARBA00023136"/>
    </source>
</evidence>
<dbReference type="RefSeq" id="WP_081445071.1">
    <property type="nucleotide sequence ID" value="NZ_LR134117.1"/>
</dbReference>
<keyword evidence="7" id="KW-0732">Signal</keyword>
<dbReference type="InterPro" id="IPR018030">
    <property type="entry name" value="Fimbrial_membr_usher_CS"/>
</dbReference>
<dbReference type="Gene3D" id="3.10.20.410">
    <property type="match status" value="1"/>
</dbReference>
<dbReference type="InterPro" id="IPR037224">
    <property type="entry name" value="PapC_N_sf"/>
</dbReference>
<dbReference type="PROSITE" id="PS01151">
    <property type="entry name" value="FIMBRIAL_USHER"/>
    <property type="match status" value="1"/>
</dbReference>
<dbReference type="KEGG" id="sof:NCTC11214_02756"/>
<evidence type="ECO:0000256" key="6">
    <source>
        <dbReference type="ARBA" id="ARBA00022692"/>
    </source>
</evidence>
<protein>
    <submittedName>
        <fullName evidence="13">Outer membrane usher protein fimD</fullName>
    </submittedName>
</protein>
<dbReference type="InterPro" id="IPR042186">
    <property type="entry name" value="FimD_plug_dom"/>
</dbReference>
<dbReference type="InterPro" id="IPR043142">
    <property type="entry name" value="PapC-like_C_sf"/>
</dbReference>
<name>A0A3S4EB25_SEROD</name>
<accession>A0A3S4EB25</accession>
<keyword evidence="8 10" id="KW-0472">Membrane</keyword>
<evidence type="ECO:0000259" key="11">
    <source>
        <dbReference type="Pfam" id="PF13953"/>
    </source>
</evidence>
<keyword evidence="5 10" id="KW-1029">Fimbrium biogenesis</keyword>
<evidence type="ECO:0000256" key="7">
    <source>
        <dbReference type="ARBA" id="ARBA00022729"/>
    </source>
</evidence>
<dbReference type="InterPro" id="IPR025885">
    <property type="entry name" value="PapC_N"/>
</dbReference>
<dbReference type="Proteomes" id="UP000281391">
    <property type="component" value="Chromosome"/>
</dbReference>
<dbReference type="GO" id="GO:0015473">
    <property type="term" value="F:fimbrial usher porin activity"/>
    <property type="evidence" value="ECO:0007669"/>
    <property type="project" value="InterPro"/>
</dbReference>
<evidence type="ECO:0000256" key="9">
    <source>
        <dbReference type="ARBA" id="ARBA00023237"/>
    </source>
</evidence>
<dbReference type="InterPro" id="IPR025949">
    <property type="entry name" value="PapC-like_C"/>
</dbReference>
<evidence type="ECO:0000256" key="10">
    <source>
        <dbReference type="RuleBase" id="RU003884"/>
    </source>
</evidence>
<comment type="similarity">
    <text evidence="2 10">Belongs to the fimbrial export usher family.</text>
</comment>
<keyword evidence="9 10" id="KW-0998">Cell outer membrane</keyword>
<organism evidence="13 14">
    <name type="scientific">Serratia odorifera</name>
    <dbReference type="NCBI Taxonomy" id="618"/>
    <lineage>
        <taxon>Bacteria</taxon>
        <taxon>Pseudomonadati</taxon>
        <taxon>Pseudomonadota</taxon>
        <taxon>Gammaproteobacteria</taxon>
        <taxon>Enterobacterales</taxon>
        <taxon>Yersiniaceae</taxon>
        <taxon>Serratia</taxon>
    </lineage>
</organism>